<dbReference type="Pfam" id="PF01466">
    <property type="entry name" value="Skp1"/>
    <property type="match status" value="1"/>
</dbReference>
<evidence type="ECO:0000256" key="1">
    <source>
        <dbReference type="ARBA" id="ARBA00009993"/>
    </source>
</evidence>
<dbReference type="GO" id="GO:0016567">
    <property type="term" value="P:protein ubiquitination"/>
    <property type="evidence" value="ECO:0007669"/>
    <property type="project" value="UniProtKB-UniRule"/>
</dbReference>
<dbReference type="Proteomes" id="UP000236333">
    <property type="component" value="Unassembled WGS sequence"/>
</dbReference>
<dbReference type="InterPro" id="IPR016897">
    <property type="entry name" value="SKP1"/>
</dbReference>
<dbReference type="PANTHER" id="PTHR11165">
    <property type="entry name" value="SKP1"/>
    <property type="match status" value="1"/>
</dbReference>
<dbReference type="Pfam" id="PF03931">
    <property type="entry name" value="Skp1_POZ"/>
    <property type="match status" value="1"/>
</dbReference>
<feature type="domain" description="SKP1 component dimerisation" evidence="4">
    <location>
        <begin position="93"/>
        <end position="139"/>
    </location>
</feature>
<evidence type="ECO:0000259" key="5">
    <source>
        <dbReference type="Pfam" id="PF03931"/>
    </source>
</evidence>
<comment type="function">
    <text evidence="3">Involved in ubiquitination and subsequent proteasomal degradation of target proteins. Together with CUL1, RBX1 and a F-box protein, it forms a SCF E3 ubiquitin ligase complex. The functional specificity of this complex depends on the type of F-box protein. In the SCF complex, it serves as an adapter that links the F-box protein to CUL1.</text>
</comment>
<dbReference type="InterPro" id="IPR011333">
    <property type="entry name" value="SKP1/BTB/POZ_sf"/>
</dbReference>
<dbReference type="SUPFAM" id="SSF54695">
    <property type="entry name" value="POZ domain"/>
    <property type="match status" value="1"/>
</dbReference>
<evidence type="ECO:0000256" key="2">
    <source>
        <dbReference type="ARBA" id="ARBA00022786"/>
    </source>
</evidence>
<dbReference type="GO" id="GO:0009867">
    <property type="term" value="P:jasmonic acid mediated signaling pathway"/>
    <property type="evidence" value="ECO:0007669"/>
    <property type="project" value="UniProtKB-ARBA"/>
</dbReference>
<dbReference type="InterPro" id="IPR016073">
    <property type="entry name" value="Skp1_comp_POZ"/>
</dbReference>
<keyword evidence="7" id="KW-1185">Reference proteome</keyword>
<comment type="similarity">
    <text evidence="1 3">Belongs to the SKP1 family.</text>
</comment>
<dbReference type="InterPro" id="IPR036296">
    <property type="entry name" value="SKP1-like_dim_sf"/>
</dbReference>
<dbReference type="InterPro" id="IPR001232">
    <property type="entry name" value="SKP1-like"/>
</dbReference>
<dbReference type="SMART" id="SM00512">
    <property type="entry name" value="Skp1"/>
    <property type="match status" value="1"/>
</dbReference>
<accession>A0A2J7ZNB2</accession>
<dbReference type="GO" id="GO:0006511">
    <property type="term" value="P:ubiquitin-dependent protein catabolic process"/>
    <property type="evidence" value="ECO:0007669"/>
    <property type="project" value="InterPro"/>
</dbReference>
<dbReference type="InterPro" id="IPR016072">
    <property type="entry name" value="Skp1_comp_dimer"/>
</dbReference>
<dbReference type="SUPFAM" id="SSF81382">
    <property type="entry name" value="Skp1 dimerisation domain-like"/>
    <property type="match status" value="1"/>
</dbReference>
<dbReference type="UniPathway" id="UPA00143"/>
<name>A0A2J7ZNB2_9CHLO</name>
<comment type="subunit">
    <text evidence="3">Part of a SCF (SKP1-cullin-F-box) protein ligase complex.</text>
</comment>
<dbReference type="FunFam" id="3.30.710.10:FF:000026">
    <property type="entry name" value="E3 ubiquitin ligase complex SCF subunit"/>
    <property type="match status" value="1"/>
</dbReference>
<proteinExistence type="inferred from homology"/>
<keyword evidence="2 3" id="KW-0833">Ubl conjugation pathway</keyword>
<dbReference type="AlphaFoldDB" id="A0A2J7ZNB2"/>
<feature type="domain" description="SKP1 component POZ" evidence="5">
    <location>
        <begin position="1"/>
        <end position="59"/>
    </location>
</feature>
<evidence type="ECO:0000313" key="7">
    <source>
        <dbReference type="Proteomes" id="UP000236333"/>
    </source>
</evidence>
<organism evidence="6 7">
    <name type="scientific">Tetrabaena socialis</name>
    <dbReference type="NCBI Taxonomy" id="47790"/>
    <lineage>
        <taxon>Eukaryota</taxon>
        <taxon>Viridiplantae</taxon>
        <taxon>Chlorophyta</taxon>
        <taxon>core chlorophytes</taxon>
        <taxon>Chlorophyceae</taxon>
        <taxon>CS clade</taxon>
        <taxon>Chlamydomonadales</taxon>
        <taxon>Tetrabaenaceae</taxon>
        <taxon>Tetrabaena</taxon>
    </lineage>
</organism>
<dbReference type="Gene3D" id="3.30.710.10">
    <property type="entry name" value="Potassium Channel Kv1.1, Chain A"/>
    <property type="match status" value="1"/>
</dbReference>
<dbReference type="PIRSF" id="PIRSF028729">
    <property type="entry name" value="E3_ubiquit_lig_SCF_Skp"/>
    <property type="match status" value="1"/>
</dbReference>
<evidence type="ECO:0000259" key="4">
    <source>
        <dbReference type="Pfam" id="PF01466"/>
    </source>
</evidence>
<dbReference type="OrthoDB" id="7827685at2759"/>
<evidence type="ECO:0000256" key="3">
    <source>
        <dbReference type="PIRNR" id="PIRNR028729"/>
    </source>
</evidence>
<dbReference type="CDD" id="cd18322">
    <property type="entry name" value="BTB_POZ_SKP1"/>
    <property type="match status" value="1"/>
</dbReference>
<comment type="caution">
    <text evidence="6">The sequence shown here is derived from an EMBL/GenBank/DDBJ whole genome shotgun (WGS) entry which is preliminary data.</text>
</comment>
<evidence type="ECO:0000313" key="6">
    <source>
        <dbReference type="EMBL" id="PNH01761.1"/>
    </source>
</evidence>
<sequence length="141" mass="15698">MIKLISSDGAQFEVEDDVALQAVTIRNIIEDAGTDDPIPLANVSGATLAKVLDYCRQHVAAVVDEQWDSDFVAVDKETLFSIVLAANYLNIEGLLHLTCRTIAGMIAGKSPEEIRQTFNIKNDFTPEEEEQVRQENKWAFE</sequence>
<gene>
    <name evidence="6" type="ORF">TSOC_012315</name>
</gene>
<protein>
    <recommendedName>
        <fullName evidence="3">SKP1-like protein</fullName>
    </recommendedName>
</protein>
<comment type="pathway">
    <text evidence="3">Protein modification; protein ubiquitination.</text>
</comment>
<reference evidence="6 7" key="1">
    <citation type="journal article" date="2017" name="Mol. Biol. Evol.">
        <title>The 4-celled Tetrabaena socialis nuclear genome reveals the essential components for genetic control of cell number at the origin of multicellularity in the volvocine lineage.</title>
        <authorList>
            <person name="Featherston J."/>
            <person name="Arakaki Y."/>
            <person name="Hanschen E.R."/>
            <person name="Ferris P.J."/>
            <person name="Michod R.E."/>
            <person name="Olson B.J.S.C."/>
            <person name="Nozaki H."/>
            <person name="Durand P.M."/>
        </authorList>
    </citation>
    <scope>NUCLEOTIDE SEQUENCE [LARGE SCALE GENOMIC DNA]</scope>
    <source>
        <strain evidence="6 7">NIES-571</strain>
    </source>
</reference>
<dbReference type="EMBL" id="PGGS01000799">
    <property type="protein sequence ID" value="PNH01761.1"/>
    <property type="molecule type" value="Genomic_DNA"/>
</dbReference>